<comment type="cofactor">
    <cofactor evidence="1">
        <name>pyridoxal 5'-phosphate</name>
        <dbReference type="ChEBI" id="CHEBI:597326"/>
    </cofactor>
</comment>
<organism evidence="7 8">
    <name type="scientific">Cyanidium caldarium</name>
    <name type="common">Red alga</name>
    <dbReference type="NCBI Taxonomy" id="2771"/>
    <lineage>
        <taxon>Eukaryota</taxon>
        <taxon>Rhodophyta</taxon>
        <taxon>Bangiophyceae</taxon>
        <taxon>Cyanidiales</taxon>
        <taxon>Cyanidiaceae</taxon>
        <taxon>Cyanidium</taxon>
    </lineage>
</organism>
<dbReference type="PANTHER" id="PTHR43807">
    <property type="entry name" value="FI04487P"/>
    <property type="match status" value="1"/>
</dbReference>
<dbReference type="Gene3D" id="3.40.640.10">
    <property type="entry name" value="Type I PLP-dependent aspartate aminotransferase-like (Major domain)"/>
    <property type="match status" value="1"/>
</dbReference>
<dbReference type="GO" id="GO:0005737">
    <property type="term" value="C:cytoplasm"/>
    <property type="evidence" value="ECO:0007669"/>
    <property type="project" value="TreeGrafter"/>
</dbReference>
<feature type="domain" description="Aminotransferase class I/classII large" evidence="6">
    <location>
        <begin position="36"/>
        <end position="437"/>
    </location>
</feature>
<dbReference type="GO" id="GO:0030170">
    <property type="term" value="F:pyridoxal phosphate binding"/>
    <property type="evidence" value="ECO:0007669"/>
    <property type="project" value="InterPro"/>
</dbReference>
<proteinExistence type="inferred from homology"/>
<dbReference type="InterPro" id="IPR015422">
    <property type="entry name" value="PyrdxlP-dep_Trfase_small"/>
</dbReference>
<comment type="similarity">
    <text evidence="2">Belongs to the class-I pyridoxal-phosphate-dependent aminotransferase family.</text>
</comment>
<protein>
    <recommendedName>
        <fullName evidence="6">Aminotransferase class I/classII large domain-containing protein</fullName>
    </recommendedName>
</protein>
<dbReference type="InterPro" id="IPR004839">
    <property type="entry name" value="Aminotransferase_I/II_large"/>
</dbReference>
<keyword evidence="8" id="KW-1185">Reference proteome</keyword>
<dbReference type="Proteomes" id="UP001301350">
    <property type="component" value="Unassembled WGS sequence"/>
</dbReference>
<evidence type="ECO:0000256" key="2">
    <source>
        <dbReference type="ARBA" id="ARBA00007441"/>
    </source>
</evidence>
<name>A0AAV9IYU2_CYACA</name>
<dbReference type="InterPro" id="IPR015421">
    <property type="entry name" value="PyrdxlP-dep_Trfase_major"/>
</dbReference>
<dbReference type="AlphaFoldDB" id="A0AAV9IYU2"/>
<dbReference type="SUPFAM" id="SSF53383">
    <property type="entry name" value="PLP-dependent transferases"/>
    <property type="match status" value="1"/>
</dbReference>
<dbReference type="EMBL" id="JANCYW010000012">
    <property type="protein sequence ID" value="KAK4537306.1"/>
    <property type="molecule type" value="Genomic_DNA"/>
</dbReference>
<sequence length="443" mass="49008">MTLNAVSAVPKRLATLALHPSVWLEFTPLAAVTRSVNLGQGFPDWEPPSFVLQAAARAAAQPAATVQQYARSRGHPQLAQVICEVYGKRRFGGRVLNPQENVLVTNGASGAIYLALVSLVDEGDEVLLVEPAFDIYFGAVKMAGGTAKHVPLRPRYPQAQSAADLELDDAALEAAITPRTRVLLLNTPHNPTGKVMTRDELEAVAAVIRRYPQVTVVSDEVYEHLVYDGARHVSMASLPGMFERCLSIFSAGKTFSVTGWKIGWVIGGAALVQRLHNAQQFVVFSVCTPMQAAVAECLEHAERTDYYAQLARRMQHRRDQLLKALRAAHLQPLVPQGGYFVVADGAALPACRHEFPEGMQQLLQEQQRSGNAHGLEVDERTRHRRDYNLARWMSLQRRVTPIPLSVFYGPATADANDTWLRFAFCKRDEMLEAAAERLRQQEV</sequence>
<dbReference type="PANTHER" id="PTHR43807:SF20">
    <property type="entry name" value="FI04487P"/>
    <property type="match status" value="1"/>
</dbReference>
<evidence type="ECO:0000313" key="8">
    <source>
        <dbReference type="Proteomes" id="UP001301350"/>
    </source>
</evidence>
<evidence type="ECO:0000256" key="3">
    <source>
        <dbReference type="ARBA" id="ARBA00022576"/>
    </source>
</evidence>
<reference evidence="7 8" key="1">
    <citation type="submission" date="2022-07" db="EMBL/GenBank/DDBJ databases">
        <title>Genome-wide signatures of adaptation to extreme environments.</title>
        <authorList>
            <person name="Cho C.H."/>
            <person name="Yoon H.S."/>
        </authorList>
    </citation>
    <scope>NUCLEOTIDE SEQUENCE [LARGE SCALE GENOMIC DNA]</scope>
    <source>
        <strain evidence="7 8">DBV 063 E5</strain>
    </source>
</reference>
<evidence type="ECO:0000256" key="1">
    <source>
        <dbReference type="ARBA" id="ARBA00001933"/>
    </source>
</evidence>
<evidence type="ECO:0000256" key="5">
    <source>
        <dbReference type="ARBA" id="ARBA00022898"/>
    </source>
</evidence>
<gene>
    <name evidence="7" type="ORF">CDCA_CDCA12G3331</name>
</gene>
<evidence type="ECO:0000313" key="7">
    <source>
        <dbReference type="EMBL" id="KAK4537306.1"/>
    </source>
</evidence>
<evidence type="ECO:0000259" key="6">
    <source>
        <dbReference type="Pfam" id="PF00155"/>
    </source>
</evidence>
<keyword evidence="4" id="KW-0808">Transferase</keyword>
<keyword evidence="3" id="KW-0032">Aminotransferase</keyword>
<accession>A0AAV9IYU2</accession>
<dbReference type="FunFam" id="3.40.640.10:FF:000024">
    <property type="entry name" value="Kynurenine--oxoglutarate transaminase 3"/>
    <property type="match status" value="1"/>
</dbReference>
<evidence type="ECO:0000256" key="4">
    <source>
        <dbReference type="ARBA" id="ARBA00022679"/>
    </source>
</evidence>
<keyword evidence="5" id="KW-0663">Pyridoxal phosphate</keyword>
<dbReference type="GO" id="GO:0016212">
    <property type="term" value="F:kynurenine-oxoglutarate transaminase activity"/>
    <property type="evidence" value="ECO:0007669"/>
    <property type="project" value="TreeGrafter"/>
</dbReference>
<dbReference type="InterPro" id="IPR051326">
    <property type="entry name" value="Kynurenine-oxoglutarate_AT"/>
</dbReference>
<dbReference type="InterPro" id="IPR015424">
    <property type="entry name" value="PyrdxlP-dep_Trfase"/>
</dbReference>
<comment type="caution">
    <text evidence="7">The sequence shown here is derived from an EMBL/GenBank/DDBJ whole genome shotgun (WGS) entry which is preliminary data.</text>
</comment>
<dbReference type="CDD" id="cd00609">
    <property type="entry name" value="AAT_like"/>
    <property type="match status" value="1"/>
</dbReference>
<dbReference type="Pfam" id="PF00155">
    <property type="entry name" value="Aminotran_1_2"/>
    <property type="match status" value="1"/>
</dbReference>
<dbReference type="Gene3D" id="3.90.1150.10">
    <property type="entry name" value="Aspartate Aminotransferase, domain 1"/>
    <property type="match status" value="1"/>
</dbReference>